<keyword evidence="2" id="KW-0472">Membrane</keyword>
<protein>
    <submittedName>
        <fullName evidence="3">Uncharacterized protein</fullName>
    </submittedName>
</protein>
<feature type="compositionally biased region" description="Polar residues" evidence="1">
    <location>
        <begin position="1"/>
        <end position="12"/>
    </location>
</feature>
<dbReference type="KEGG" id="bze:COCCADRAFT_28463"/>
<keyword evidence="4" id="KW-1185">Reference proteome</keyword>
<dbReference type="RefSeq" id="XP_007715001.1">
    <property type="nucleotide sequence ID" value="XM_007716811.1"/>
</dbReference>
<accession>W6XZI3</accession>
<name>W6XZI3_COCC2</name>
<keyword evidence="2" id="KW-0812">Transmembrane</keyword>
<organism evidence="3 4">
    <name type="scientific">Cochliobolus carbonum (strain 26-R-13)</name>
    <name type="common">Maize leaf spot fungus</name>
    <name type="synonym">Bipolaris zeicola</name>
    <dbReference type="NCBI Taxonomy" id="930089"/>
    <lineage>
        <taxon>Eukaryota</taxon>
        <taxon>Fungi</taxon>
        <taxon>Dikarya</taxon>
        <taxon>Ascomycota</taxon>
        <taxon>Pezizomycotina</taxon>
        <taxon>Dothideomycetes</taxon>
        <taxon>Pleosporomycetidae</taxon>
        <taxon>Pleosporales</taxon>
        <taxon>Pleosporineae</taxon>
        <taxon>Pleosporaceae</taxon>
        <taxon>Bipolaris</taxon>
    </lineage>
</organism>
<gene>
    <name evidence="3" type="ORF">COCCADRAFT_28463</name>
</gene>
<dbReference type="STRING" id="930089.W6XZI3"/>
<evidence type="ECO:0000256" key="2">
    <source>
        <dbReference type="SAM" id="Phobius"/>
    </source>
</evidence>
<dbReference type="HOGENOM" id="CLU_043687_0_0_1"/>
<dbReference type="eggNOG" id="ENOG502RZMB">
    <property type="taxonomic scope" value="Eukaryota"/>
</dbReference>
<sequence length="393" mass="45119">MAEKTPIQTNHESYMLKPPFSPQPIPPNSNADADNTESTAGTLSQNETTPLNNTQSFLQSSTNRPLSALDSLPTITGKSDHIIRPEYEIPAFLAFDLDLARLNRIHGHLWMAGRPMRARPLHRYTMLGMQVIQTQQMDLHLLKFSSKLLIKPLPEWILCHKFWTDWICTHDSCPSSSDDGKREQGWLWKSAAGFLVSYVWLVTTPLDLKIAHENSLLPTFVTWHWWKAFVSDFIAHVDIDTLHQVNKRYQFGDLRLGRINTTYRVRYAHTHFVRGYLWGYNRYVIFFQRKFSWVLIVFVFFSVVLSAMEVSFSLPSTSPVSLENDQAFVQAAFVFVVFSMISVLVILAFVVVIFVGTFAFNMVMAISHAGSEQRKRRELAEKRRQALENGGES</sequence>
<dbReference type="PANTHER" id="PTHR34414:SF1">
    <property type="entry name" value="SUBTILISIN-LIKE SERINE PROTEASE"/>
    <property type="match status" value="1"/>
</dbReference>
<feature type="compositionally biased region" description="Polar residues" evidence="1">
    <location>
        <begin position="28"/>
        <end position="62"/>
    </location>
</feature>
<dbReference type="AlphaFoldDB" id="W6XZI3"/>
<feature type="transmembrane region" description="Helical" evidence="2">
    <location>
        <begin position="334"/>
        <end position="367"/>
    </location>
</feature>
<reference evidence="3 4" key="1">
    <citation type="journal article" date="2013" name="PLoS Genet.">
        <title>Comparative genome structure, secondary metabolite, and effector coding capacity across Cochliobolus pathogens.</title>
        <authorList>
            <person name="Condon B.J."/>
            <person name="Leng Y."/>
            <person name="Wu D."/>
            <person name="Bushley K.E."/>
            <person name="Ohm R.A."/>
            <person name="Otillar R."/>
            <person name="Martin J."/>
            <person name="Schackwitz W."/>
            <person name="Grimwood J."/>
            <person name="MohdZainudin N."/>
            <person name="Xue C."/>
            <person name="Wang R."/>
            <person name="Manning V.A."/>
            <person name="Dhillon B."/>
            <person name="Tu Z.J."/>
            <person name="Steffenson B.J."/>
            <person name="Salamov A."/>
            <person name="Sun H."/>
            <person name="Lowry S."/>
            <person name="LaButti K."/>
            <person name="Han J."/>
            <person name="Copeland A."/>
            <person name="Lindquist E."/>
            <person name="Barry K."/>
            <person name="Schmutz J."/>
            <person name="Baker S.E."/>
            <person name="Ciuffetti L.M."/>
            <person name="Grigoriev I.V."/>
            <person name="Zhong S."/>
            <person name="Turgeon B.G."/>
        </authorList>
    </citation>
    <scope>NUCLEOTIDE SEQUENCE [LARGE SCALE GENOMIC DNA]</scope>
    <source>
        <strain evidence="3 4">26-R-13</strain>
    </source>
</reference>
<evidence type="ECO:0000313" key="4">
    <source>
        <dbReference type="Proteomes" id="UP000053841"/>
    </source>
</evidence>
<evidence type="ECO:0000256" key="1">
    <source>
        <dbReference type="SAM" id="MobiDB-lite"/>
    </source>
</evidence>
<dbReference type="Proteomes" id="UP000053841">
    <property type="component" value="Unassembled WGS sequence"/>
</dbReference>
<dbReference type="Pfam" id="PF20246">
    <property type="entry name" value="DUF6601"/>
    <property type="match status" value="1"/>
</dbReference>
<dbReference type="EMBL" id="KI964691">
    <property type="protein sequence ID" value="EUC30685.1"/>
    <property type="molecule type" value="Genomic_DNA"/>
</dbReference>
<dbReference type="PANTHER" id="PTHR34414">
    <property type="entry name" value="HET DOMAIN-CONTAINING PROTEIN-RELATED"/>
    <property type="match status" value="1"/>
</dbReference>
<dbReference type="InterPro" id="IPR046536">
    <property type="entry name" value="DUF6601"/>
</dbReference>
<dbReference type="OrthoDB" id="5086500at2759"/>
<feature type="transmembrane region" description="Helical" evidence="2">
    <location>
        <begin position="291"/>
        <end position="314"/>
    </location>
</feature>
<evidence type="ECO:0000313" key="3">
    <source>
        <dbReference type="EMBL" id="EUC30685.1"/>
    </source>
</evidence>
<dbReference type="GeneID" id="19146406"/>
<proteinExistence type="predicted"/>
<feature type="region of interest" description="Disordered" evidence="1">
    <location>
        <begin position="1"/>
        <end position="62"/>
    </location>
</feature>
<keyword evidence="2" id="KW-1133">Transmembrane helix</keyword>